<protein>
    <submittedName>
        <fullName evidence="4">ATPase associated with various cellular activities, AAA_3</fullName>
    </submittedName>
</protein>
<dbReference type="SMART" id="SM00382">
    <property type="entry name" value="AAA"/>
    <property type="match status" value="1"/>
</dbReference>
<dbReference type="InterPro" id="IPR050764">
    <property type="entry name" value="CbbQ/NirQ/NorQ/GpvN"/>
</dbReference>
<evidence type="ECO:0000313" key="4">
    <source>
        <dbReference type="EMBL" id="ABO07849.1"/>
    </source>
</evidence>
<feature type="domain" description="AAA+ ATPase" evidence="3">
    <location>
        <begin position="28"/>
        <end position="169"/>
    </location>
</feature>
<dbReference type="Gene3D" id="1.10.8.80">
    <property type="entry name" value="Magnesium chelatase subunit I, C-Terminal domain"/>
    <property type="match status" value="1"/>
</dbReference>
<dbReference type="InterPro" id="IPR003593">
    <property type="entry name" value="AAA+_ATPase"/>
</dbReference>
<dbReference type="STRING" id="410359.Pcal_0415"/>
<organism evidence="4 5">
    <name type="scientific">Pyrobaculum calidifontis (strain DSM 21063 / JCM 11548 / VA1)</name>
    <dbReference type="NCBI Taxonomy" id="410359"/>
    <lineage>
        <taxon>Archaea</taxon>
        <taxon>Thermoproteota</taxon>
        <taxon>Thermoprotei</taxon>
        <taxon>Thermoproteales</taxon>
        <taxon>Thermoproteaceae</taxon>
        <taxon>Pyrobaculum</taxon>
    </lineage>
</organism>
<dbReference type="OrthoDB" id="24581at2157"/>
<gene>
    <name evidence="4" type="ordered locus">Pcal_0415</name>
</gene>
<dbReference type="Proteomes" id="UP000001431">
    <property type="component" value="Chromosome"/>
</dbReference>
<dbReference type="InterPro" id="IPR011703">
    <property type="entry name" value="ATPase_AAA-3"/>
</dbReference>
<reference evidence="4" key="1">
    <citation type="submission" date="2007-02" db="EMBL/GenBank/DDBJ databases">
        <title>Complete sequence of Pyrobaculum calidifontis JCM 11548.</title>
        <authorList>
            <consortium name="US DOE Joint Genome Institute"/>
            <person name="Copeland A."/>
            <person name="Lucas S."/>
            <person name="Lapidus A."/>
            <person name="Barry K."/>
            <person name="Glavina del Rio T."/>
            <person name="Dalin E."/>
            <person name="Tice H."/>
            <person name="Pitluck S."/>
            <person name="Chain P."/>
            <person name="Malfatti S."/>
            <person name="Shin M."/>
            <person name="Vergez L."/>
            <person name="Schmutz J."/>
            <person name="Larimer F."/>
            <person name="Land M."/>
            <person name="Hauser L."/>
            <person name="Kyrpides N."/>
            <person name="Mikhailova N."/>
            <person name="Cozen A.E."/>
            <person name="Fitz-Gibbon S.T."/>
            <person name="House C.H."/>
            <person name="Saltikov C."/>
            <person name="Lowe T.M."/>
            <person name="Richardson P."/>
        </authorList>
    </citation>
    <scope>NUCLEOTIDE SEQUENCE [LARGE SCALE GENOMIC DNA]</scope>
    <source>
        <strain evidence="4">JCM 11548</strain>
    </source>
</reference>
<dbReference type="eggNOG" id="arCOG00434">
    <property type="taxonomic scope" value="Archaea"/>
</dbReference>
<dbReference type="HOGENOM" id="CLU_034716_2_1_2"/>
<evidence type="ECO:0000313" key="5">
    <source>
        <dbReference type="Proteomes" id="UP000001431"/>
    </source>
</evidence>
<dbReference type="FunFam" id="3.40.50.300:FF:000640">
    <property type="entry name" value="MoxR family ATPase"/>
    <property type="match status" value="1"/>
</dbReference>
<keyword evidence="2" id="KW-0067">ATP-binding</keyword>
<dbReference type="GO" id="GO:0016887">
    <property type="term" value="F:ATP hydrolysis activity"/>
    <property type="evidence" value="ECO:0007669"/>
    <property type="project" value="InterPro"/>
</dbReference>
<dbReference type="Gene3D" id="3.40.50.300">
    <property type="entry name" value="P-loop containing nucleotide triphosphate hydrolases"/>
    <property type="match status" value="1"/>
</dbReference>
<sequence length="302" mass="33703">MRKVLEVLSQFYVARRDVLELLLAAVVAQGHVLFTDPPGLGKTTLAKLLAKSLGLSFKRIQFTPDMLPSDVVGVNVWRPHEGRFEFVKGPVFTNVLLADEINRAPPKTQAALLEAMEERQVTVDGVTYKLEEPFIVLATQNPVEHRGVYPLPEAQLDRFLIQLSVGYPGEAEEAEILKRRIAWKRDDPTAYVTPVVGREELLSWMRRAEEVYVDDAVLKYVVKIVQALRSHPLNAYGPSPRGSIALVKMARALALLDGRNYVVPDDVKKAAAAVLSHRISPRDGDPRSLVEEVVAKTPIPYR</sequence>
<dbReference type="Pfam" id="PF07726">
    <property type="entry name" value="AAA_3"/>
    <property type="match status" value="1"/>
</dbReference>
<keyword evidence="1" id="KW-0547">Nucleotide-binding</keyword>
<dbReference type="EMBL" id="CP000561">
    <property type="protein sequence ID" value="ABO07849.1"/>
    <property type="molecule type" value="Genomic_DNA"/>
</dbReference>
<dbReference type="AlphaFoldDB" id="A3MT82"/>
<dbReference type="RefSeq" id="WP_011849106.1">
    <property type="nucleotide sequence ID" value="NC_009073.1"/>
</dbReference>
<dbReference type="KEGG" id="pcl:Pcal_0415"/>
<evidence type="ECO:0000256" key="1">
    <source>
        <dbReference type="ARBA" id="ARBA00022741"/>
    </source>
</evidence>
<accession>A3MT82</accession>
<dbReference type="Pfam" id="PF17863">
    <property type="entry name" value="AAA_lid_2"/>
    <property type="match status" value="1"/>
</dbReference>
<dbReference type="GO" id="GO:0005524">
    <property type="term" value="F:ATP binding"/>
    <property type="evidence" value="ECO:0007669"/>
    <property type="project" value="UniProtKB-KW"/>
</dbReference>
<dbReference type="SUPFAM" id="SSF52540">
    <property type="entry name" value="P-loop containing nucleoside triphosphate hydrolases"/>
    <property type="match status" value="1"/>
</dbReference>
<proteinExistence type="predicted"/>
<evidence type="ECO:0000256" key="2">
    <source>
        <dbReference type="ARBA" id="ARBA00022840"/>
    </source>
</evidence>
<dbReference type="InterPro" id="IPR027417">
    <property type="entry name" value="P-loop_NTPase"/>
</dbReference>
<name>A3MT82_PYRCJ</name>
<dbReference type="InterPro" id="IPR041628">
    <property type="entry name" value="ChlI/MoxR_AAA_lid"/>
</dbReference>
<dbReference type="PANTHER" id="PTHR42759:SF5">
    <property type="entry name" value="METHANOL DEHYDROGENASE REGULATOR"/>
    <property type="match status" value="1"/>
</dbReference>
<keyword evidence="5" id="KW-1185">Reference proteome</keyword>
<dbReference type="PANTHER" id="PTHR42759">
    <property type="entry name" value="MOXR FAMILY PROTEIN"/>
    <property type="match status" value="1"/>
</dbReference>
<dbReference type="CDD" id="cd00009">
    <property type="entry name" value="AAA"/>
    <property type="match status" value="1"/>
</dbReference>
<dbReference type="GeneID" id="4910218"/>
<evidence type="ECO:0000259" key="3">
    <source>
        <dbReference type="SMART" id="SM00382"/>
    </source>
</evidence>
<dbReference type="PIRSF" id="PIRSF002849">
    <property type="entry name" value="AAA_ATPase_chaperone_MoxR_prd"/>
    <property type="match status" value="1"/>
</dbReference>